<feature type="compositionally biased region" description="Basic and acidic residues" evidence="8">
    <location>
        <begin position="281"/>
        <end position="300"/>
    </location>
</feature>
<accession>J4C2W4</accession>
<evidence type="ECO:0000256" key="2">
    <source>
        <dbReference type="ARBA" id="ARBA00004241"/>
    </source>
</evidence>
<keyword evidence="13" id="KW-1185">Reference proteome</keyword>
<gene>
    <name evidence="12" type="ORF">TOT_010000852</name>
</gene>
<protein>
    <recommendedName>
        <fullName evidence="11">6-Cys domain-containing protein</fullName>
    </recommendedName>
</protein>
<keyword evidence="7" id="KW-0325">Glycoprotein</keyword>
<evidence type="ECO:0000313" key="12">
    <source>
        <dbReference type="EMBL" id="BAM39396.1"/>
    </source>
</evidence>
<evidence type="ECO:0000256" key="5">
    <source>
        <dbReference type="ARBA" id="ARBA00023136"/>
    </source>
</evidence>
<keyword evidence="4 10" id="KW-0732">Signal</keyword>
<reference evidence="12 13" key="1">
    <citation type="journal article" date="2012" name="MBio">
        <title>Comparative genome analysis of three eukaryotic parasites with differing abilities to transform leukocytes reveals key mediators of Theileria-induced leukocyte transformation.</title>
        <authorList>
            <person name="Hayashida K."/>
            <person name="Hara Y."/>
            <person name="Abe T."/>
            <person name="Yamasaki C."/>
            <person name="Toyoda A."/>
            <person name="Kosuge T."/>
            <person name="Suzuki Y."/>
            <person name="Sato Y."/>
            <person name="Kawashima S."/>
            <person name="Katayama T."/>
            <person name="Wakaguri H."/>
            <person name="Inoue N."/>
            <person name="Homma K."/>
            <person name="Tada-Umezaki M."/>
            <person name="Yagi Y."/>
            <person name="Fujii Y."/>
            <person name="Habara T."/>
            <person name="Kanehisa M."/>
            <person name="Watanabe H."/>
            <person name="Ito K."/>
            <person name="Gojobori T."/>
            <person name="Sugawara H."/>
            <person name="Imanishi T."/>
            <person name="Weir W."/>
            <person name="Gardner M."/>
            <person name="Pain A."/>
            <person name="Shiels B."/>
            <person name="Hattori M."/>
            <person name="Nene V."/>
            <person name="Sugimoto C."/>
        </authorList>
    </citation>
    <scope>NUCLEOTIDE SEQUENCE [LARGE SCALE GENOMIC DNA]</scope>
    <source>
        <strain evidence="12 13">Shintoku</strain>
    </source>
</reference>
<evidence type="ECO:0000256" key="7">
    <source>
        <dbReference type="ARBA" id="ARBA00023180"/>
    </source>
</evidence>
<dbReference type="PROSITE" id="PS51701">
    <property type="entry name" value="6_CYS"/>
    <property type="match status" value="1"/>
</dbReference>
<evidence type="ECO:0000256" key="4">
    <source>
        <dbReference type="ARBA" id="ARBA00022729"/>
    </source>
</evidence>
<evidence type="ECO:0000256" key="10">
    <source>
        <dbReference type="SAM" id="SignalP"/>
    </source>
</evidence>
<evidence type="ECO:0000313" key="13">
    <source>
        <dbReference type="Proteomes" id="UP000003786"/>
    </source>
</evidence>
<dbReference type="Gene3D" id="1.10.472.10">
    <property type="entry name" value="Cyclin-like"/>
    <property type="match status" value="2"/>
</dbReference>
<keyword evidence="5 9" id="KW-0472">Membrane</keyword>
<dbReference type="Gene3D" id="2.60.40.2860">
    <property type="match status" value="1"/>
</dbReference>
<dbReference type="InterPro" id="IPR010884">
    <property type="entry name" value="6_CYS_dom"/>
</dbReference>
<feature type="compositionally biased region" description="Acidic residues" evidence="8">
    <location>
        <begin position="270"/>
        <end position="280"/>
    </location>
</feature>
<dbReference type="AlphaFoldDB" id="J4C2W4"/>
<dbReference type="SUPFAM" id="SSF47954">
    <property type="entry name" value="Cyclin-like"/>
    <property type="match status" value="1"/>
</dbReference>
<organism evidence="12 13">
    <name type="scientific">Theileria orientalis strain Shintoku</name>
    <dbReference type="NCBI Taxonomy" id="869250"/>
    <lineage>
        <taxon>Eukaryota</taxon>
        <taxon>Sar</taxon>
        <taxon>Alveolata</taxon>
        <taxon>Apicomplexa</taxon>
        <taxon>Aconoidasida</taxon>
        <taxon>Piroplasmida</taxon>
        <taxon>Theileriidae</taxon>
        <taxon>Theileria</taxon>
    </lineage>
</organism>
<dbReference type="InterPro" id="IPR038160">
    <property type="entry name" value="6_CYS_dom_sf"/>
</dbReference>
<evidence type="ECO:0000256" key="1">
    <source>
        <dbReference type="ARBA" id="ARBA00004236"/>
    </source>
</evidence>
<feature type="chain" id="PRO_5012407002" description="6-Cys domain-containing protein" evidence="10">
    <location>
        <begin position="16"/>
        <end position="604"/>
    </location>
</feature>
<dbReference type="GO" id="GO:0005886">
    <property type="term" value="C:plasma membrane"/>
    <property type="evidence" value="ECO:0007669"/>
    <property type="project" value="UniProtKB-SubCell"/>
</dbReference>
<dbReference type="eggNOG" id="ENOG502T26W">
    <property type="taxonomic scope" value="Eukaryota"/>
</dbReference>
<dbReference type="GO" id="GO:0009986">
    <property type="term" value="C:cell surface"/>
    <property type="evidence" value="ECO:0007669"/>
    <property type="project" value="UniProtKB-SubCell"/>
</dbReference>
<dbReference type="OrthoDB" id="361691at2759"/>
<proteinExistence type="predicted"/>
<name>J4C2W4_THEOR</name>
<keyword evidence="9" id="KW-0812">Transmembrane</keyword>
<feature type="signal peptide" evidence="10">
    <location>
        <begin position="1"/>
        <end position="15"/>
    </location>
</feature>
<evidence type="ECO:0000256" key="9">
    <source>
        <dbReference type="SAM" id="Phobius"/>
    </source>
</evidence>
<feature type="region of interest" description="Disordered" evidence="8">
    <location>
        <begin position="32"/>
        <end position="73"/>
    </location>
</feature>
<keyword evidence="9" id="KW-1133">Transmembrane helix</keyword>
<evidence type="ECO:0000256" key="3">
    <source>
        <dbReference type="ARBA" id="ARBA00022475"/>
    </source>
</evidence>
<dbReference type="KEGG" id="tot:TOT_010000852"/>
<sequence length="604" mass="67685">MKLTKILYGIILCLAVENGKYYSLATGDEEVPPPVGGNAETDLGNGASPLVQATGDTPVVSEGDGAGKTPASSTGDGCNFYDKLDLGVKPFGEIKGDKTVCTVKLNEEFDAFLYACDGTSDPPMCPGEVKTEDGVVKIESLFAQATVTNESEKFPSKPNVFHVITGKANKPFSASCVCSKKDGTKETMELTSSFKQAGILGILGLMLYDLKMVMNSNMFYPYIHVVSVFIIFVLYYTGAMPPSKRKSDAYKLKSEEESRRKRRRKRSEPEPEAEPEGVLEEEGKVEAAGKNAEKVNAESEKESLKASLKDRIKSSFMSKLNLVCDTPYYKIGWEFYEERSSIRAADTIYIFCHKLGLSLPTLLTALVYLQLYKNASRKWRATKHYVVAGKGKRRRKFLKWDDQYLTAAACVLLAWKYKEDEIGLVRSTKKLYDLSVTLYKIIVLQSSKKTDNMSVSSWMLQDSGEEVKTLRSQILDRENQILHALDYFIGPIPLPDSFISPYCKLFLLSMADDLMDNQEYCRKLEQVVTLLVTDFYKTQLCVEYTPNEIVAIAIIKSSCLLSFVDEKYDVCKYNFNNDNLFKNAQDLEDRLSKFISSLSDSGLQ</sequence>
<keyword evidence="3" id="KW-1003">Cell membrane</keyword>
<feature type="transmembrane region" description="Helical" evidence="9">
    <location>
        <begin position="219"/>
        <end position="237"/>
    </location>
</feature>
<dbReference type="VEuPathDB" id="PiroplasmaDB:TOT_010000852"/>
<keyword evidence="6" id="KW-1015">Disulfide bond</keyword>
<evidence type="ECO:0000259" key="11">
    <source>
        <dbReference type="PROSITE" id="PS51701"/>
    </source>
</evidence>
<feature type="compositionally biased region" description="Basic and acidic residues" evidence="8">
    <location>
        <begin position="245"/>
        <end position="259"/>
    </location>
</feature>
<evidence type="ECO:0000256" key="8">
    <source>
        <dbReference type="SAM" id="MobiDB-lite"/>
    </source>
</evidence>
<comment type="subcellular location">
    <subcellularLocation>
        <location evidence="1">Cell membrane</location>
    </subcellularLocation>
    <subcellularLocation>
        <location evidence="2">Cell surface</location>
    </subcellularLocation>
</comment>
<feature type="region of interest" description="Disordered" evidence="8">
    <location>
        <begin position="243"/>
        <end position="300"/>
    </location>
</feature>
<dbReference type="RefSeq" id="XP_009689697.1">
    <property type="nucleotide sequence ID" value="XM_009691402.1"/>
</dbReference>
<dbReference type="InterPro" id="IPR036915">
    <property type="entry name" value="Cyclin-like_sf"/>
</dbReference>
<feature type="domain" description="6-Cys" evidence="11">
    <location>
        <begin position="74"/>
        <end position="210"/>
    </location>
</feature>
<dbReference type="GeneID" id="20713719"/>
<dbReference type="EMBL" id="AP011946">
    <property type="protein sequence ID" value="BAM39396.1"/>
    <property type="molecule type" value="Genomic_DNA"/>
</dbReference>
<dbReference type="Proteomes" id="UP000003786">
    <property type="component" value="Chromosome 1"/>
</dbReference>
<evidence type="ECO:0000256" key="6">
    <source>
        <dbReference type="ARBA" id="ARBA00023157"/>
    </source>
</evidence>